<dbReference type="AlphaFoldDB" id="A0A6J4RVJ8"/>
<keyword evidence="4" id="KW-0808">Transferase</keyword>
<gene>
    <name evidence="4" type="ORF">AVDCRST_MAG38-1746</name>
</gene>
<reference evidence="4" key="1">
    <citation type="submission" date="2020-02" db="EMBL/GenBank/DDBJ databases">
        <authorList>
            <person name="Meier V. D."/>
        </authorList>
    </citation>
    <scope>NUCLEOTIDE SEQUENCE</scope>
    <source>
        <strain evidence="4">AVDCRST_MAG38</strain>
    </source>
</reference>
<feature type="domain" description="Homoserine dehydrogenase catalytic" evidence="3">
    <location>
        <begin position="12"/>
        <end position="91"/>
    </location>
</feature>
<dbReference type="GO" id="GO:0004072">
    <property type="term" value="F:aspartate kinase activity"/>
    <property type="evidence" value="ECO:0007669"/>
    <property type="project" value="UniProtKB-EC"/>
</dbReference>
<protein>
    <submittedName>
        <fullName evidence="4">Aspartokinase / Homoserine dehydrogenase</fullName>
        <ecNumber evidence="4">1.1.1.3</ecNumber>
        <ecNumber evidence="4">2.7.2.4</ecNumber>
    </submittedName>
</protein>
<name>A0A6J4RVJ8_9ACTN</name>
<keyword evidence="1" id="KW-0521">NADP</keyword>
<sequence length="97" mass="10065">AKLEALDVEWAARVSAAAARGAVLRYRADVSPKSARVGIVEVDRASPFASLSGTDNQFVFTTRRYKDRPLVITGPGAGPAVTAAGVLNDVLALAGAR</sequence>
<dbReference type="EC" id="1.1.1.3" evidence="4"/>
<evidence type="ECO:0000313" key="4">
    <source>
        <dbReference type="EMBL" id="CAA9477009.1"/>
    </source>
</evidence>
<dbReference type="GO" id="GO:0009067">
    <property type="term" value="P:aspartate family amino acid biosynthetic process"/>
    <property type="evidence" value="ECO:0007669"/>
    <property type="project" value="InterPro"/>
</dbReference>
<dbReference type="SUPFAM" id="SSF55347">
    <property type="entry name" value="Glyceraldehyde-3-phosphate dehydrogenase-like, C-terminal domain"/>
    <property type="match status" value="1"/>
</dbReference>
<dbReference type="InterPro" id="IPR011147">
    <property type="entry name" value="Bifunc_Aspkin/hSer_DH"/>
</dbReference>
<dbReference type="PANTHER" id="PTHR43070:SF3">
    <property type="entry name" value="HOMOSERINE DEHYDROGENASE"/>
    <property type="match status" value="1"/>
</dbReference>
<dbReference type="PANTHER" id="PTHR43070">
    <property type="match status" value="1"/>
</dbReference>
<evidence type="ECO:0000256" key="2">
    <source>
        <dbReference type="ARBA" id="ARBA00023002"/>
    </source>
</evidence>
<evidence type="ECO:0000259" key="3">
    <source>
        <dbReference type="Pfam" id="PF00742"/>
    </source>
</evidence>
<organism evidence="4">
    <name type="scientific">uncultured Solirubrobacteraceae bacterium</name>
    <dbReference type="NCBI Taxonomy" id="1162706"/>
    <lineage>
        <taxon>Bacteria</taxon>
        <taxon>Bacillati</taxon>
        <taxon>Actinomycetota</taxon>
        <taxon>Thermoleophilia</taxon>
        <taxon>Solirubrobacterales</taxon>
        <taxon>Solirubrobacteraceae</taxon>
        <taxon>environmental samples</taxon>
    </lineage>
</organism>
<dbReference type="Pfam" id="PF00742">
    <property type="entry name" value="Homoserine_dh"/>
    <property type="match status" value="1"/>
</dbReference>
<feature type="non-terminal residue" evidence="4">
    <location>
        <position position="1"/>
    </location>
</feature>
<dbReference type="EMBL" id="CADCVJ010000148">
    <property type="protein sequence ID" value="CAA9477009.1"/>
    <property type="molecule type" value="Genomic_DNA"/>
</dbReference>
<proteinExistence type="predicted"/>
<dbReference type="Gene3D" id="3.30.360.10">
    <property type="entry name" value="Dihydrodipicolinate Reductase, domain 2"/>
    <property type="match status" value="1"/>
</dbReference>
<dbReference type="GO" id="GO:0004412">
    <property type="term" value="F:homoserine dehydrogenase activity"/>
    <property type="evidence" value="ECO:0007669"/>
    <property type="project" value="UniProtKB-EC"/>
</dbReference>
<evidence type="ECO:0000256" key="1">
    <source>
        <dbReference type="ARBA" id="ARBA00022857"/>
    </source>
</evidence>
<keyword evidence="4" id="KW-0418">Kinase</keyword>
<dbReference type="EC" id="2.7.2.4" evidence="4"/>
<accession>A0A6J4RVJ8</accession>
<keyword evidence="2 4" id="KW-0560">Oxidoreductase</keyword>
<dbReference type="InterPro" id="IPR001342">
    <property type="entry name" value="HDH_cat"/>
</dbReference>